<comment type="caution">
    <text evidence="2">The sequence shown here is derived from an EMBL/GenBank/DDBJ whole genome shotgun (WGS) entry which is preliminary data.</text>
</comment>
<dbReference type="PROSITE" id="PS51257">
    <property type="entry name" value="PROKAR_LIPOPROTEIN"/>
    <property type="match status" value="1"/>
</dbReference>
<gene>
    <name evidence="2" type="ORF">JOB18_000236</name>
</gene>
<evidence type="ECO:0000313" key="3">
    <source>
        <dbReference type="Proteomes" id="UP000693946"/>
    </source>
</evidence>
<protein>
    <submittedName>
        <fullName evidence="2">Uncharacterized protein</fullName>
    </submittedName>
</protein>
<reference evidence="2 3" key="1">
    <citation type="journal article" date="2021" name="Sci. Rep.">
        <title>Chromosome anchoring in Senegalese sole (Solea senegalensis) reveals sex-associated markers and genome rearrangements in flatfish.</title>
        <authorList>
            <person name="Guerrero-Cozar I."/>
            <person name="Gomez-Garrido J."/>
            <person name="Berbel C."/>
            <person name="Martinez-Blanch J.F."/>
            <person name="Alioto T."/>
            <person name="Claros M.G."/>
            <person name="Gagnaire P.A."/>
            <person name="Manchado M."/>
        </authorList>
    </citation>
    <scope>NUCLEOTIDE SEQUENCE [LARGE SCALE GENOMIC DNA]</scope>
    <source>
        <strain evidence="2">Sse05_10M</strain>
    </source>
</reference>
<proteinExistence type="predicted"/>
<dbReference type="EMBL" id="JAGKHQ010000001">
    <property type="protein sequence ID" value="KAG7523568.1"/>
    <property type="molecule type" value="Genomic_DNA"/>
</dbReference>
<evidence type="ECO:0000313" key="2">
    <source>
        <dbReference type="EMBL" id="KAG7523568.1"/>
    </source>
</evidence>
<name>A0AAV6T281_SOLSE</name>
<keyword evidence="3" id="KW-1185">Reference proteome</keyword>
<dbReference type="AlphaFoldDB" id="A0AAV6T281"/>
<dbReference type="Proteomes" id="UP000693946">
    <property type="component" value="Linkage Group LG1"/>
</dbReference>
<evidence type="ECO:0000256" key="1">
    <source>
        <dbReference type="SAM" id="SignalP"/>
    </source>
</evidence>
<sequence length="97" mass="10643">MKVWMQLICLPLSAAVCFALFSSCDAVRLLTPPPGLFLALKINAPSARQWEGETTVLIGDQLSEDAAHTCDLRGVDVGFLILKLPFCLHLETWFLPG</sequence>
<feature type="signal peptide" evidence="1">
    <location>
        <begin position="1"/>
        <end position="19"/>
    </location>
</feature>
<accession>A0AAV6T281</accession>
<organism evidence="2 3">
    <name type="scientific">Solea senegalensis</name>
    <name type="common">Senegalese sole</name>
    <dbReference type="NCBI Taxonomy" id="28829"/>
    <lineage>
        <taxon>Eukaryota</taxon>
        <taxon>Metazoa</taxon>
        <taxon>Chordata</taxon>
        <taxon>Craniata</taxon>
        <taxon>Vertebrata</taxon>
        <taxon>Euteleostomi</taxon>
        <taxon>Actinopterygii</taxon>
        <taxon>Neopterygii</taxon>
        <taxon>Teleostei</taxon>
        <taxon>Neoteleostei</taxon>
        <taxon>Acanthomorphata</taxon>
        <taxon>Carangaria</taxon>
        <taxon>Pleuronectiformes</taxon>
        <taxon>Pleuronectoidei</taxon>
        <taxon>Soleidae</taxon>
        <taxon>Solea</taxon>
    </lineage>
</organism>
<feature type="chain" id="PRO_5043641703" evidence="1">
    <location>
        <begin position="20"/>
        <end position="97"/>
    </location>
</feature>
<keyword evidence="1" id="KW-0732">Signal</keyword>